<dbReference type="InterPro" id="IPR052751">
    <property type="entry name" value="Plant_MAPKKK"/>
</dbReference>
<comment type="caution">
    <text evidence="8">The sequence shown here is derived from an EMBL/GenBank/DDBJ whole genome shotgun (WGS) entry which is preliminary data.</text>
</comment>
<evidence type="ECO:0000256" key="2">
    <source>
        <dbReference type="ARBA" id="ARBA00022741"/>
    </source>
</evidence>
<feature type="domain" description="Protein kinase" evidence="7">
    <location>
        <begin position="25"/>
        <end position="285"/>
    </location>
</feature>
<dbReference type="PROSITE" id="PS00107">
    <property type="entry name" value="PROTEIN_KINASE_ATP"/>
    <property type="match status" value="1"/>
</dbReference>
<evidence type="ECO:0000313" key="9">
    <source>
        <dbReference type="Proteomes" id="UP000824469"/>
    </source>
</evidence>
<dbReference type="InterPro" id="IPR011009">
    <property type="entry name" value="Kinase-like_dom_sf"/>
</dbReference>
<evidence type="ECO:0000256" key="1">
    <source>
        <dbReference type="ARBA" id="ARBA00022679"/>
    </source>
</evidence>
<dbReference type="AlphaFoldDB" id="A0AA38FTF2"/>
<evidence type="ECO:0000313" key="8">
    <source>
        <dbReference type="EMBL" id="KAH9309984.1"/>
    </source>
</evidence>
<evidence type="ECO:0000256" key="5">
    <source>
        <dbReference type="PROSITE-ProRule" id="PRU10141"/>
    </source>
</evidence>
<feature type="non-terminal residue" evidence="8">
    <location>
        <position position="582"/>
    </location>
</feature>
<dbReference type="Pfam" id="PF00069">
    <property type="entry name" value="Pkinase"/>
    <property type="match status" value="1"/>
</dbReference>
<dbReference type="PROSITE" id="PS50011">
    <property type="entry name" value="PROTEIN_KINASE_DOM"/>
    <property type="match status" value="1"/>
</dbReference>
<accession>A0AA38FTF2</accession>
<protein>
    <recommendedName>
        <fullName evidence="7">Protein kinase domain-containing protein</fullName>
    </recommendedName>
</protein>
<evidence type="ECO:0000256" key="6">
    <source>
        <dbReference type="SAM" id="MobiDB-lite"/>
    </source>
</evidence>
<dbReference type="Gene3D" id="1.10.510.10">
    <property type="entry name" value="Transferase(Phosphotransferase) domain 1"/>
    <property type="match status" value="1"/>
</dbReference>
<name>A0AA38FTF2_TAXCH</name>
<keyword evidence="3" id="KW-0418">Kinase</keyword>
<reference evidence="8 9" key="1">
    <citation type="journal article" date="2021" name="Nat. Plants">
        <title>The Taxus genome provides insights into paclitaxel biosynthesis.</title>
        <authorList>
            <person name="Xiong X."/>
            <person name="Gou J."/>
            <person name="Liao Q."/>
            <person name="Li Y."/>
            <person name="Zhou Q."/>
            <person name="Bi G."/>
            <person name="Li C."/>
            <person name="Du R."/>
            <person name="Wang X."/>
            <person name="Sun T."/>
            <person name="Guo L."/>
            <person name="Liang H."/>
            <person name="Lu P."/>
            <person name="Wu Y."/>
            <person name="Zhang Z."/>
            <person name="Ro D.K."/>
            <person name="Shang Y."/>
            <person name="Huang S."/>
            <person name="Yan J."/>
        </authorList>
    </citation>
    <scope>NUCLEOTIDE SEQUENCE [LARGE SCALE GENOMIC DNA]</scope>
    <source>
        <strain evidence="8">Ta-2019</strain>
    </source>
</reference>
<keyword evidence="9" id="KW-1185">Reference proteome</keyword>
<dbReference type="GO" id="GO:0005524">
    <property type="term" value="F:ATP binding"/>
    <property type="evidence" value="ECO:0007669"/>
    <property type="project" value="UniProtKB-UniRule"/>
</dbReference>
<dbReference type="PANTHER" id="PTHR48011:SF4">
    <property type="entry name" value="MITOGEN-ACTIVATED PROTEIN KINASE KINASE KINASE 19"/>
    <property type="match status" value="1"/>
</dbReference>
<dbReference type="PROSITE" id="PS00108">
    <property type="entry name" value="PROTEIN_KINASE_ST"/>
    <property type="match status" value="1"/>
</dbReference>
<evidence type="ECO:0000256" key="3">
    <source>
        <dbReference type="ARBA" id="ARBA00022777"/>
    </source>
</evidence>
<evidence type="ECO:0000259" key="7">
    <source>
        <dbReference type="PROSITE" id="PS50011"/>
    </source>
</evidence>
<gene>
    <name evidence="8" type="ORF">KI387_037895</name>
</gene>
<dbReference type="GO" id="GO:0004672">
    <property type="term" value="F:protein kinase activity"/>
    <property type="evidence" value="ECO:0007669"/>
    <property type="project" value="InterPro"/>
</dbReference>
<dbReference type="InterPro" id="IPR000719">
    <property type="entry name" value="Prot_kinase_dom"/>
</dbReference>
<dbReference type="SMART" id="SM00220">
    <property type="entry name" value="S_TKc"/>
    <property type="match status" value="1"/>
</dbReference>
<keyword evidence="1" id="KW-0808">Transferase</keyword>
<sequence>FKVCSVKFKASLSMGQACCDSPREWVRGSVIGVGTFGTVSLAMDKATGELLAVKSIECCEDRERTLVAMENEINILRRLDSPWIVKFLGDTYSQDGGVCRKDLLMEYMAGGSVADVVQRFGGQLEESVIRSYARGILRGIEYLHSQGIVHGDIKGRNVLVGSSGVKLADFGSAIMMATAKEGERKVELSGTPLWMAPEVVNQEARGLPCDIWSMGCTVVEMATGRPPWTNIPHPLAAMYKIGCSDELPEFPKTLSPEGHDFLEKCFRRDPEQRWTSAQLLTHPFLSECIQKESESPTSTLNFHSTQDHCQWNESNTATTFSITSTSFSLNRNSPKPLQEEEAGHNNSKEKGMCEERPRPSPRQRMAELAKKSVSGSKISANRPDWCLSPSSNWIVVRSLSDNKLPMLDTPFSNFINESFAQSIPSIETSHADCYATSLGIELSKDESSLARKWEDFGATHDEGLLTSCTHAFCSSVTHETVFCRELAGPESSPDVLDIHEKKEVNNVSLSRLKNKLLKFLMNASGTVAAYSDTILQLVFEIRLGHNDARNRGCHLKPETAPLYLHQICYSRIRIGLDSARDG</sequence>
<keyword evidence="4 5" id="KW-0067">ATP-binding</keyword>
<feature type="non-terminal residue" evidence="8">
    <location>
        <position position="1"/>
    </location>
</feature>
<dbReference type="PANTHER" id="PTHR48011">
    <property type="entry name" value="CCR4-NOT TRANSCRIPTIONAL COMPLEX SUBUNIT CAF120-RELATED"/>
    <property type="match status" value="1"/>
</dbReference>
<dbReference type="InterPro" id="IPR017441">
    <property type="entry name" value="Protein_kinase_ATP_BS"/>
</dbReference>
<dbReference type="GO" id="GO:0007165">
    <property type="term" value="P:signal transduction"/>
    <property type="evidence" value="ECO:0007669"/>
    <property type="project" value="TreeGrafter"/>
</dbReference>
<proteinExistence type="predicted"/>
<dbReference type="OMA" id="LLMEYMA"/>
<dbReference type="Proteomes" id="UP000824469">
    <property type="component" value="Unassembled WGS sequence"/>
</dbReference>
<dbReference type="SUPFAM" id="SSF56112">
    <property type="entry name" value="Protein kinase-like (PK-like)"/>
    <property type="match status" value="1"/>
</dbReference>
<evidence type="ECO:0000256" key="4">
    <source>
        <dbReference type="ARBA" id="ARBA00022840"/>
    </source>
</evidence>
<feature type="region of interest" description="Disordered" evidence="6">
    <location>
        <begin position="326"/>
        <end position="361"/>
    </location>
</feature>
<organism evidence="8 9">
    <name type="scientific">Taxus chinensis</name>
    <name type="common">Chinese yew</name>
    <name type="synonym">Taxus wallichiana var. chinensis</name>
    <dbReference type="NCBI Taxonomy" id="29808"/>
    <lineage>
        <taxon>Eukaryota</taxon>
        <taxon>Viridiplantae</taxon>
        <taxon>Streptophyta</taxon>
        <taxon>Embryophyta</taxon>
        <taxon>Tracheophyta</taxon>
        <taxon>Spermatophyta</taxon>
        <taxon>Pinopsida</taxon>
        <taxon>Pinidae</taxon>
        <taxon>Conifers II</taxon>
        <taxon>Cupressales</taxon>
        <taxon>Taxaceae</taxon>
        <taxon>Taxus</taxon>
    </lineage>
</organism>
<keyword evidence="2 5" id="KW-0547">Nucleotide-binding</keyword>
<dbReference type="EMBL" id="JAHRHJ020000007">
    <property type="protein sequence ID" value="KAH9309984.1"/>
    <property type="molecule type" value="Genomic_DNA"/>
</dbReference>
<dbReference type="CDD" id="cd06606">
    <property type="entry name" value="STKc_MAPKKK"/>
    <property type="match status" value="1"/>
</dbReference>
<feature type="binding site" evidence="5">
    <location>
        <position position="54"/>
    </location>
    <ligand>
        <name>ATP</name>
        <dbReference type="ChEBI" id="CHEBI:30616"/>
    </ligand>
</feature>
<dbReference type="InterPro" id="IPR008271">
    <property type="entry name" value="Ser/Thr_kinase_AS"/>
</dbReference>
<feature type="compositionally biased region" description="Basic and acidic residues" evidence="6">
    <location>
        <begin position="337"/>
        <end position="361"/>
    </location>
</feature>